<name>A0A1D8PDP4_CANAL</name>
<dbReference type="HAMAP" id="MF_00371">
    <property type="entry name" value="Ribosomal_eS27"/>
    <property type="match status" value="1"/>
</dbReference>
<dbReference type="GO" id="GO:0000028">
    <property type="term" value="P:ribosomal small subunit assembly"/>
    <property type="evidence" value="ECO:0000318"/>
    <property type="project" value="GO_Central"/>
</dbReference>
<dbReference type="eggNOG" id="KOG1779">
    <property type="taxonomic scope" value="Eukaryota"/>
</dbReference>
<dbReference type="GO" id="GO:0008270">
    <property type="term" value="F:zinc ion binding"/>
    <property type="evidence" value="ECO:0007669"/>
    <property type="project" value="UniProtKB-KW"/>
</dbReference>
<protein>
    <recommendedName>
        <fullName evidence="5">40S ribosomal protein S27</fullName>
    </recommendedName>
</protein>
<dbReference type="PANTHER" id="PTHR11594">
    <property type="entry name" value="40S RIBOSOMAL PROTEIN S27"/>
    <property type="match status" value="1"/>
</dbReference>
<dbReference type="FunFam" id="2.20.25.100:FF:000001">
    <property type="entry name" value="40S ribosomal protein S27"/>
    <property type="match status" value="1"/>
</dbReference>
<accession>A0A1D8PDP4</accession>
<gene>
    <name evidence="6 7" type="primary">RPS27A</name>
    <name evidence="7" type="ordered locus">CAALFM_C105510CA</name>
    <name evidence="6" type="ordered locus">orf19.413.1</name>
</gene>
<dbReference type="InterPro" id="IPR011332">
    <property type="entry name" value="Ribosomal_zn-bd"/>
</dbReference>
<dbReference type="GO" id="GO:0003723">
    <property type="term" value="F:RNA binding"/>
    <property type="evidence" value="ECO:0000318"/>
    <property type="project" value="GO_Central"/>
</dbReference>
<comment type="similarity">
    <text evidence="1 5">Belongs to the eukaryotic ribosomal protein eS27 family.</text>
</comment>
<dbReference type="CGD" id="CAL0000198357">
    <property type="gene designation" value="RPS27A"/>
</dbReference>
<reference evidence="7 8" key="3">
    <citation type="journal article" date="2013" name="Genome Biol.">
        <title>Assembly of a phased diploid Candida albicans genome facilitates allele-specific measurements and provides a simple model for repeat and indel structure.</title>
        <authorList>
            <person name="Muzzey D."/>
            <person name="Schwartz K."/>
            <person name="Weissman J.S."/>
            <person name="Sherlock G."/>
        </authorList>
    </citation>
    <scope>NUCLEOTIDE SEQUENCE [LARGE SCALE GENOMIC DNA]</scope>
    <source>
        <strain evidence="8">SC5314 / ATCC MYA-2876</strain>
    </source>
</reference>
<sequence length="82" mass="9123">MVLVQDLLHPNPITENEKNKLKKLVQEPNSFFLDIKCPSCFNIKTIFSHAQTAITCDKCSTLLSSPTGGKAKLVDGSSFRRK</sequence>
<proteinExistence type="inferred from homology"/>
<dbReference type="GO" id="GO:0022627">
    <property type="term" value="C:cytosolic small ribosomal subunit"/>
    <property type="evidence" value="ECO:0000318"/>
    <property type="project" value="GO_Central"/>
</dbReference>
<evidence type="ECO:0000256" key="1">
    <source>
        <dbReference type="ARBA" id="ARBA00010919"/>
    </source>
</evidence>
<dbReference type="GO" id="GO:0003735">
    <property type="term" value="F:structural constituent of ribosome"/>
    <property type="evidence" value="ECO:0000318"/>
    <property type="project" value="GO_Central"/>
</dbReference>
<evidence type="ECO:0000313" key="8">
    <source>
        <dbReference type="Proteomes" id="UP000000559"/>
    </source>
</evidence>
<dbReference type="PROSITE" id="PS01168">
    <property type="entry name" value="RIBOSOMAL_S27E"/>
    <property type="match status" value="1"/>
</dbReference>
<dbReference type="SUPFAM" id="SSF57829">
    <property type="entry name" value="Zn-binding ribosomal proteins"/>
    <property type="match status" value="1"/>
</dbReference>
<keyword evidence="3 5" id="KW-0689">Ribosomal protein</keyword>
<dbReference type="Gene3D" id="2.20.25.100">
    <property type="entry name" value="Zn-binding ribosomal proteins"/>
    <property type="match status" value="1"/>
</dbReference>
<dbReference type="InterPro" id="IPR000592">
    <property type="entry name" value="Ribosomal_eS27"/>
</dbReference>
<dbReference type="InterPro" id="IPR023407">
    <property type="entry name" value="Ribosomal_eS27_Zn-bd_dom_sf"/>
</dbReference>
<dbReference type="EMBL" id="CP017623">
    <property type="protein sequence ID" value="AOW26220.1"/>
    <property type="molecule type" value="Genomic_DNA"/>
</dbReference>
<dbReference type="VEuPathDB" id="FungiDB:C1_05510C_A"/>
<reference evidence="7 8" key="1">
    <citation type="journal article" date="2004" name="Proc. Natl. Acad. Sci. U.S.A.">
        <title>The diploid genome sequence of Candida albicans.</title>
        <authorList>
            <person name="Jones T."/>
            <person name="Federspiel N.A."/>
            <person name="Chibana H."/>
            <person name="Dungan J."/>
            <person name="Kalman S."/>
            <person name="Magee B.B."/>
            <person name="Newport G."/>
            <person name="Thorstenson Y.R."/>
            <person name="Agabian N."/>
            <person name="Magee P.T."/>
            <person name="Davis R.W."/>
            <person name="Scherer S."/>
        </authorList>
    </citation>
    <scope>NUCLEOTIDE SEQUENCE [LARGE SCALE GENOMIC DNA]</scope>
    <source>
        <strain evidence="8">SC5314 / ATCC MYA-2876</strain>
    </source>
</reference>
<dbReference type="KEGG" id="cal:CAALFM_C105510CA"/>
<evidence type="ECO:0000256" key="5">
    <source>
        <dbReference type="RuleBase" id="RU000671"/>
    </source>
</evidence>
<dbReference type="SMR" id="A0A1D8PDP4"/>
<dbReference type="AlphaFoldDB" id="A0A1D8PDP4"/>
<dbReference type="OMA" id="ERINMPL"/>
<dbReference type="OrthoDB" id="5567124at2759"/>
<keyword evidence="8" id="KW-1185">Reference proteome</keyword>
<evidence type="ECO:0000256" key="4">
    <source>
        <dbReference type="ARBA" id="ARBA00023274"/>
    </source>
</evidence>
<comment type="cofactor">
    <cofactor evidence="5">
        <name>Zn(2+)</name>
        <dbReference type="ChEBI" id="CHEBI:29105"/>
    </cofactor>
    <text evidence="5">Binds 1 zinc ion per subunit.</text>
</comment>
<dbReference type="Pfam" id="PF01667">
    <property type="entry name" value="Ribosomal_S27e"/>
    <property type="match status" value="1"/>
</dbReference>
<organism evidence="7 8">
    <name type="scientific">Candida albicans (strain SC5314 / ATCC MYA-2876)</name>
    <name type="common">Yeast</name>
    <dbReference type="NCBI Taxonomy" id="237561"/>
    <lineage>
        <taxon>Eukaryota</taxon>
        <taxon>Fungi</taxon>
        <taxon>Dikarya</taxon>
        <taxon>Ascomycota</taxon>
        <taxon>Saccharomycotina</taxon>
        <taxon>Pichiomycetes</taxon>
        <taxon>Debaryomycetaceae</taxon>
        <taxon>Candida/Lodderomyces clade</taxon>
        <taxon>Candida</taxon>
    </lineage>
</organism>
<dbReference type="GeneID" id="30514993"/>
<keyword evidence="5" id="KW-0863">Zinc-finger</keyword>
<keyword evidence="4 5" id="KW-0687">Ribonucleoprotein</keyword>
<keyword evidence="2 5" id="KW-0862">Zinc</keyword>
<keyword evidence="5" id="KW-0479">Metal-binding</keyword>
<reference evidence="7 8" key="2">
    <citation type="journal article" date="2007" name="Genome Biol.">
        <title>Assembly of the Candida albicans genome into sixteen supercontigs aligned on the eight chromosomes.</title>
        <authorList>
            <person name="van het Hoog M."/>
            <person name="Rast T.J."/>
            <person name="Martchenko M."/>
            <person name="Grindle S."/>
            <person name="Dignard D."/>
            <person name="Hogues H."/>
            <person name="Cuomo C."/>
            <person name="Berriman M."/>
            <person name="Scherer S."/>
            <person name="Magee B.B."/>
            <person name="Whiteway M."/>
            <person name="Chibana H."/>
            <person name="Nantel A."/>
            <person name="Magee P.T."/>
        </authorList>
    </citation>
    <scope>GENOME REANNOTATION</scope>
    <source>
        <strain evidence="8">SC5314 / ATCC MYA-2876</strain>
    </source>
</reference>
<evidence type="ECO:0000256" key="3">
    <source>
        <dbReference type="ARBA" id="ARBA00022980"/>
    </source>
</evidence>
<dbReference type="RefSeq" id="XP_019330650.1">
    <property type="nucleotide sequence ID" value="XM_019475105.1"/>
</dbReference>
<evidence type="ECO:0000313" key="6">
    <source>
        <dbReference type="CGD" id="CAL0000198357"/>
    </source>
</evidence>
<evidence type="ECO:0000256" key="2">
    <source>
        <dbReference type="ARBA" id="ARBA00022833"/>
    </source>
</evidence>
<dbReference type="InParanoid" id="A0A1D8PDP4"/>
<dbReference type="GO" id="GO:0006412">
    <property type="term" value="P:translation"/>
    <property type="evidence" value="ECO:0007669"/>
    <property type="project" value="InterPro"/>
</dbReference>
<dbReference type="STRING" id="237561.A0A1D8PDP4"/>
<dbReference type="Proteomes" id="UP000000559">
    <property type="component" value="Chromosome 1"/>
</dbReference>
<evidence type="ECO:0000313" key="7">
    <source>
        <dbReference type="EMBL" id="AOW26220.1"/>
    </source>
</evidence>